<proteinExistence type="predicted"/>
<dbReference type="InterPro" id="IPR027417">
    <property type="entry name" value="P-loop_NTPase"/>
</dbReference>
<dbReference type="PRINTS" id="PR00364">
    <property type="entry name" value="DISEASERSIST"/>
</dbReference>
<dbReference type="InterPro" id="IPR016032">
    <property type="entry name" value="Sig_transdc_resp-reg_C-effctor"/>
</dbReference>
<organism evidence="2 3">
    <name type="scientific">Rhodococcus oryzae</name>
    <dbReference type="NCBI Taxonomy" id="2571143"/>
    <lineage>
        <taxon>Bacteria</taxon>
        <taxon>Bacillati</taxon>
        <taxon>Actinomycetota</taxon>
        <taxon>Actinomycetes</taxon>
        <taxon>Mycobacteriales</taxon>
        <taxon>Nocardiaceae</taxon>
        <taxon>Rhodococcus</taxon>
    </lineage>
</organism>
<dbReference type="PANTHER" id="PTHR47691:SF3">
    <property type="entry name" value="HTH-TYPE TRANSCRIPTIONAL REGULATOR RV0890C-RELATED"/>
    <property type="match status" value="1"/>
</dbReference>
<dbReference type="InterPro" id="IPR036388">
    <property type="entry name" value="WH-like_DNA-bd_sf"/>
</dbReference>
<dbReference type="PROSITE" id="PS00622">
    <property type="entry name" value="HTH_LUXR_1"/>
    <property type="match status" value="1"/>
</dbReference>
<evidence type="ECO:0000259" key="1">
    <source>
        <dbReference type="PROSITE" id="PS50043"/>
    </source>
</evidence>
<keyword evidence="3" id="KW-1185">Reference proteome</keyword>
<dbReference type="SMART" id="SM00028">
    <property type="entry name" value="TPR"/>
    <property type="match status" value="3"/>
</dbReference>
<dbReference type="Pfam" id="PF25872">
    <property type="entry name" value="HTH_77"/>
    <property type="match status" value="1"/>
</dbReference>
<feature type="domain" description="HTH luxR-type" evidence="1">
    <location>
        <begin position="696"/>
        <end position="761"/>
    </location>
</feature>
<dbReference type="Gene3D" id="1.25.40.10">
    <property type="entry name" value="Tetratricopeptide repeat domain"/>
    <property type="match status" value="2"/>
</dbReference>
<dbReference type="InterPro" id="IPR000792">
    <property type="entry name" value="Tscrpt_reg_LuxR_C"/>
</dbReference>
<dbReference type="Pfam" id="PF00196">
    <property type="entry name" value="GerE"/>
    <property type="match status" value="1"/>
</dbReference>
<dbReference type="Gene3D" id="3.40.50.300">
    <property type="entry name" value="P-loop containing nucleotide triphosphate hydrolases"/>
    <property type="match status" value="1"/>
</dbReference>
<dbReference type="Proteomes" id="UP000305109">
    <property type="component" value="Unassembled WGS sequence"/>
</dbReference>
<gene>
    <name evidence="2" type="ORF">FCG67_23400</name>
</gene>
<dbReference type="SUPFAM" id="SSF46894">
    <property type="entry name" value="C-terminal effector domain of the bipartite response regulators"/>
    <property type="match status" value="1"/>
</dbReference>
<dbReference type="PROSITE" id="PS50043">
    <property type="entry name" value="HTH_LUXR_2"/>
    <property type="match status" value="1"/>
</dbReference>
<sequence length="766" mass="83526">MSVATLPMELTSFVGRKAELSEVRRALSASRLVTLSGIGGVGKTRLAISAAEAERKAYPDGVWLVELGELRDPTLVVELVAAGVGVQNRSARPLLEVLVEVLYPSTGLLVLDNCEQLIEAVTELAKALLTTCPKLRILVTSREPLHIGGESVIRVSPLTTPPAHHPLSLRKSTHFDAVSLFTERASFALPDFELTGDNVNTVAQICARLEGLPLAIELAVARLKVLSPEQILQRLTDRYTLLTRGRRNAPSRQQTLQMCIGWSYDLCTPAEQQLWARLSVFAGSLDLEAAEAVCADDEADQDLVDTLASLVDKSILIREQSRGGVRFRLLDTVRDFGRDKLDHTGQRLALRRRHHDWYLQLALDADDAWMSPNQLEWTARLARDLPNVREALEFSLSGSGESVLRIAAAMNQFWVSRGLLSEGRRWLDRALARTSDLSSADRAKALYAVAVVAATQGDLAAATARIEEGRALDARQEDPLWHVFVAISDGYVALHRGDVDQDLTPLEEAVEDSRARGEFKRLVEALLLLGLSRQARGQIAEALACHEEMLAITQAHGETVYRSYALWSIALTARGQGDNDRAVHCLEESLRLIRLADDPVSAVICLQALASIAGEQHDARRAAVLMGASDALGRTVGTVTLRFPDLIANPDEFTRDISRALGVHEFEAAYREGGALDFGGAIAFALGEQSPEEAPAVRHLASLTERELQVADLIADGLTNKDIAGRLAISPGTVNGHVEHILAKLGLSSRTKIAVLVVQHKRGERI</sequence>
<protein>
    <submittedName>
        <fullName evidence="2">Tetratricopeptide repeat protein</fullName>
    </submittedName>
</protein>
<dbReference type="SUPFAM" id="SSF52540">
    <property type="entry name" value="P-loop containing nucleoside triphosphate hydrolases"/>
    <property type="match status" value="1"/>
</dbReference>
<evidence type="ECO:0000313" key="3">
    <source>
        <dbReference type="Proteomes" id="UP000305109"/>
    </source>
</evidence>
<dbReference type="RefSeq" id="WP_136911978.1">
    <property type="nucleotide sequence ID" value="NZ_SUMD01000016.1"/>
</dbReference>
<dbReference type="PRINTS" id="PR00038">
    <property type="entry name" value="HTHLUXR"/>
</dbReference>
<dbReference type="SUPFAM" id="SSF48452">
    <property type="entry name" value="TPR-like"/>
    <property type="match status" value="1"/>
</dbReference>
<reference evidence="2 3" key="1">
    <citation type="submission" date="2019-04" db="EMBL/GenBank/DDBJ databases">
        <title>Rhodococcus oryzae sp. nov., a novel actinomycete isolated from rhizosphere soil of rice (Oryza sativa L.).</title>
        <authorList>
            <person name="Li C."/>
        </authorList>
    </citation>
    <scope>NUCLEOTIDE SEQUENCE [LARGE SCALE GENOMIC DNA]</scope>
    <source>
        <strain evidence="2 3">NEAU-CX67</strain>
    </source>
</reference>
<dbReference type="PANTHER" id="PTHR47691">
    <property type="entry name" value="REGULATOR-RELATED"/>
    <property type="match status" value="1"/>
</dbReference>
<name>A0ABY2RDN1_9NOCA</name>
<dbReference type="EMBL" id="SUMD01000016">
    <property type="protein sequence ID" value="TJZ73693.1"/>
    <property type="molecule type" value="Genomic_DNA"/>
</dbReference>
<dbReference type="SMART" id="SM00421">
    <property type="entry name" value="HTH_LUXR"/>
    <property type="match status" value="1"/>
</dbReference>
<dbReference type="InterPro" id="IPR019734">
    <property type="entry name" value="TPR_rpt"/>
</dbReference>
<dbReference type="InterPro" id="IPR011990">
    <property type="entry name" value="TPR-like_helical_dom_sf"/>
</dbReference>
<accession>A0ABY2RDN1</accession>
<dbReference type="Gene3D" id="1.10.10.10">
    <property type="entry name" value="Winged helix-like DNA-binding domain superfamily/Winged helix DNA-binding domain"/>
    <property type="match status" value="1"/>
</dbReference>
<evidence type="ECO:0000313" key="2">
    <source>
        <dbReference type="EMBL" id="TJZ73693.1"/>
    </source>
</evidence>
<dbReference type="CDD" id="cd06170">
    <property type="entry name" value="LuxR_C_like"/>
    <property type="match status" value="1"/>
</dbReference>
<dbReference type="InterPro" id="IPR058852">
    <property type="entry name" value="HTH_77"/>
</dbReference>
<comment type="caution">
    <text evidence="2">The sequence shown here is derived from an EMBL/GenBank/DDBJ whole genome shotgun (WGS) entry which is preliminary data.</text>
</comment>